<keyword evidence="4" id="KW-1015">Disulfide bond</keyword>
<dbReference type="InterPro" id="IPR017937">
    <property type="entry name" value="Thioredoxin_CS"/>
</dbReference>
<protein>
    <submittedName>
        <fullName evidence="7">TlpA family protein disulfide reductase</fullName>
    </submittedName>
</protein>
<dbReference type="InterPro" id="IPR050553">
    <property type="entry name" value="Thioredoxin_ResA/DsbE_sf"/>
</dbReference>
<keyword evidence="3" id="KW-0735">Signal-anchor</keyword>
<dbReference type="PANTHER" id="PTHR42852">
    <property type="entry name" value="THIOL:DISULFIDE INTERCHANGE PROTEIN DSBE"/>
    <property type="match status" value="1"/>
</dbReference>
<evidence type="ECO:0000313" key="7">
    <source>
        <dbReference type="EMBL" id="UUY04550.1"/>
    </source>
</evidence>
<evidence type="ECO:0000256" key="3">
    <source>
        <dbReference type="ARBA" id="ARBA00022968"/>
    </source>
</evidence>
<dbReference type="PANTHER" id="PTHR42852:SF6">
    <property type="entry name" value="THIOL:DISULFIDE INTERCHANGE PROTEIN DSBE"/>
    <property type="match status" value="1"/>
</dbReference>
<dbReference type="Proteomes" id="UP001058860">
    <property type="component" value="Chromosome"/>
</dbReference>
<dbReference type="InterPro" id="IPR013766">
    <property type="entry name" value="Thioredoxin_domain"/>
</dbReference>
<dbReference type="SUPFAM" id="SSF52833">
    <property type="entry name" value="Thioredoxin-like"/>
    <property type="match status" value="1"/>
</dbReference>
<sequence>MRRPLLITAGALLLVVVLVVGLRQAGEDRGEAEPGTAMSREEVLEPLQPPPPVPPRLAALHAQGSELIPGALPVYEEKLRELRGFPVVVNLWASWCGPCRFELPFIQEVSSEMGREIAFLGVDVGDNREDAEKTAAEFFMPYPSIEDPRTKIRAELGTQGLPATAFYTADGKLEYLHQGAYTSADKLREDIERYAVNG</sequence>
<keyword evidence="8" id="KW-1185">Reference proteome</keyword>
<dbReference type="PROSITE" id="PS51352">
    <property type="entry name" value="THIOREDOXIN_2"/>
    <property type="match status" value="1"/>
</dbReference>
<dbReference type="RefSeq" id="WP_353865029.1">
    <property type="nucleotide sequence ID" value="NZ_CP088295.1"/>
</dbReference>
<evidence type="ECO:0000256" key="5">
    <source>
        <dbReference type="ARBA" id="ARBA00023284"/>
    </source>
</evidence>
<evidence type="ECO:0000256" key="1">
    <source>
        <dbReference type="ARBA" id="ARBA00004196"/>
    </source>
</evidence>
<comment type="subcellular location">
    <subcellularLocation>
        <location evidence="1">Cell envelope</location>
    </subcellularLocation>
</comment>
<keyword evidence="2" id="KW-0201">Cytochrome c-type biogenesis</keyword>
<evidence type="ECO:0000256" key="2">
    <source>
        <dbReference type="ARBA" id="ARBA00022748"/>
    </source>
</evidence>
<evidence type="ECO:0000256" key="4">
    <source>
        <dbReference type="ARBA" id="ARBA00023157"/>
    </source>
</evidence>
<feature type="domain" description="Thioredoxin" evidence="6">
    <location>
        <begin position="47"/>
        <end position="196"/>
    </location>
</feature>
<proteinExistence type="predicted"/>
<gene>
    <name evidence="7" type="ORF">LRS13_03155</name>
</gene>
<dbReference type="PROSITE" id="PS00194">
    <property type="entry name" value="THIOREDOXIN_1"/>
    <property type="match status" value="1"/>
</dbReference>
<name>A0ABY5PJF8_9ACTN</name>
<dbReference type="InterPro" id="IPR036249">
    <property type="entry name" value="Thioredoxin-like_sf"/>
</dbReference>
<dbReference type="Gene3D" id="3.40.30.10">
    <property type="entry name" value="Glutaredoxin"/>
    <property type="match status" value="1"/>
</dbReference>
<dbReference type="EMBL" id="CP088295">
    <property type="protein sequence ID" value="UUY04550.1"/>
    <property type="molecule type" value="Genomic_DNA"/>
</dbReference>
<evidence type="ECO:0000313" key="8">
    <source>
        <dbReference type="Proteomes" id="UP001058860"/>
    </source>
</evidence>
<dbReference type="InterPro" id="IPR013740">
    <property type="entry name" value="Redoxin"/>
</dbReference>
<organism evidence="7 8">
    <name type="scientific">Svornostia abyssi</name>
    <dbReference type="NCBI Taxonomy" id="2898438"/>
    <lineage>
        <taxon>Bacteria</taxon>
        <taxon>Bacillati</taxon>
        <taxon>Actinomycetota</taxon>
        <taxon>Thermoleophilia</taxon>
        <taxon>Solirubrobacterales</taxon>
        <taxon>Baekduiaceae</taxon>
        <taxon>Svornostia</taxon>
    </lineage>
</organism>
<accession>A0ABY5PJF8</accession>
<keyword evidence="3" id="KW-0812">Transmembrane</keyword>
<evidence type="ECO:0000259" key="6">
    <source>
        <dbReference type="PROSITE" id="PS51352"/>
    </source>
</evidence>
<reference evidence="8" key="1">
    <citation type="submission" date="2021-11" db="EMBL/GenBank/DDBJ databases">
        <title>Cultivation dependent microbiological survey of springs from the worlds oldest radium mine currently devoted to the extraction of radon-saturated water.</title>
        <authorList>
            <person name="Kapinusova G."/>
            <person name="Smrhova T."/>
            <person name="Strejcek M."/>
            <person name="Suman J."/>
            <person name="Jani K."/>
            <person name="Pajer P."/>
            <person name="Uhlik O."/>
        </authorList>
    </citation>
    <scope>NUCLEOTIDE SEQUENCE [LARGE SCALE GENOMIC DNA]</scope>
    <source>
        <strain evidence="8">J379</strain>
    </source>
</reference>
<dbReference type="Pfam" id="PF08534">
    <property type="entry name" value="Redoxin"/>
    <property type="match status" value="1"/>
</dbReference>
<dbReference type="CDD" id="cd02966">
    <property type="entry name" value="TlpA_like_family"/>
    <property type="match status" value="1"/>
</dbReference>
<keyword evidence="5" id="KW-0676">Redox-active center</keyword>